<proteinExistence type="predicted"/>
<name>A0A918GCG2_STRGD</name>
<accession>A0A918GCG2</accession>
<reference evidence="3" key="2">
    <citation type="submission" date="2020-09" db="EMBL/GenBank/DDBJ databases">
        <authorList>
            <person name="Sun Q."/>
            <person name="Ohkuma M."/>
        </authorList>
    </citation>
    <scope>NUCLEOTIDE SEQUENCE</scope>
    <source>
        <strain evidence="3">JCM 4234</strain>
    </source>
</reference>
<evidence type="ECO:0000313" key="3">
    <source>
        <dbReference type="EMBL" id="GGS29501.1"/>
    </source>
</evidence>
<feature type="domain" description="AAA+ ATPase" evidence="2">
    <location>
        <begin position="74"/>
        <end position="290"/>
    </location>
</feature>
<evidence type="ECO:0000259" key="2">
    <source>
        <dbReference type="SMART" id="SM00382"/>
    </source>
</evidence>
<reference evidence="3" key="1">
    <citation type="journal article" date="2014" name="Int. J. Syst. Evol. Microbiol.">
        <title>Complete genome sequence of Corynebacterium casei LMG S-19264T (=DSM 44701T), isolated from a smear-ripened cheese.</title>
        <authorList>
            <consortium name="US DOE Joint Genome Institute (JGI-PGF)"/>
            <person name="Walter F."/>
            <person name="Albersmeier A."/>
            <person name="Kalinowski J."/>
            <person name="Ruckert C."/>
        </authorList>
    </citation>
    <scope>NUCLEOTIDE SEQUENCE</scope>
    <source>
        <strain evidence="3">JCM 4234</strain>
    </source>
</reference>
<dbReference type="SMART" id="SM00382">
    <property type="entry name" value="AAA"/>
    <property type="match status" value="1"/>
</dbReference>
<sequence length="370" mass="40381">MKDWWIYQGPGDADARLSRLAAQEPPWRRFTGVPDPDYSRPGAESAAWQETRRRGEGYVPDQAEKEAVNTALYLRRPLLITGKPGVGKSTLAHSIAADLGLGPVLHWPVTSRATLRDGLYHYDALGRLHDANLHSLGAQPAPAPEAARTAASLWARRATVQARTAAAVSGPSGIAPYLRLGPLGTALLPVKKPRVLLVDEIDKSDIDLPGDLLTVFEEGSFEIPELARVAKQHPRVRIGTDDDPEAGALVEGGRVRCKAFPIVLLTSNGERDFPAPFLRRCIRLHLEPPSKDKLVRIVRQRLGLTPDDDTAYADLVADFITRRQDGDLATDQLLNAVQLRLSGAWTDPGDRNRFLDTVLQRLNGPTAPGG</sequence>
<evidence type="ECO:0000256" key="1">
    <source>
        <dbReference type="SAM" id="MobiDB-lite"/>
    </source>
</evidence>
<gene>
    <name evidence="3" type="ORF">GCM10010238_17970</name>
</gene>
<dbReference type="SUPFAM" id="SSF52540">
    <property type="entry name" value="P-loop containing nucleoside triphosphate hydrolases"/>
    <property type="match status" value="1"/>
</dbReference>
<comment type="caution">
    <text evidence="3">The sequence shown here is derived from an EMBL/GenBank/DDBJ whole genome shotgun (WGS) entry which is preliminary data.</text>
</comment>
<dbReference type="InterPro" id="IPR003593">
    <property type="entry name" value="AAA+_ATPase"/>
</dbReference>
<evidence type="ECO:0000313" key="4">
    <source>
        <dbReference type="Proteomes" id="UP000653493"/>
    </source>
</evidence>
<dbReference type="Proteomes" id="UP000653493">
    <property type="component" value="Unassembled WGS sequence"/>
</dbReference>
<protein>
    <submittedName>
        <fullName evidence="3">ATPase AAA</fullName>
    </submittedName>
</protein>
<dbReference type="InterPro" id="IPR027417">
    <property type="entry name" value="P-loop_NTPase"/>
</dbReference>
<feature type="region of interest" description="Disordered" evidence="1">
    <location>
        <begin position="31"/>
        <end position="56"/>
    </location>
</feature>
<organism evidence="3 4">
    <name type="scientific">Streptomyces griseoviridis</name>
    <dbReference type="NCBI Taxonomy" id="45398"/>
    <lineage>
        <taxon>Bacteria</taxon>
        <taxon>Bacillati</taxon>
        <taxon>Actinomycetota</taxon>
        <taxon>Actinomycetes</taxon>
        <taxon>Kitasatosporales</taxon>
        <taxon>Streptomycetaceae</taxon>
        <taxon>Streptomyces</taxon>
    </lineage>
</organism>
<dbReference type="Gene3D" id="3.40.50.300">
    <property type="entry name" value="P-loop containing nucleotide triphosphate hydrolases"/>
    <property type="match status" value="1"/>
</dbReference>
<dbReference type="EMBL" id="BMSL01000003">
    <property type="protein sequence ID" value="GGS29501.1"/>
    <property type="molecule type" value="Genomic_DNA"/>
</dbReference>
<keyword evidence="4" id="KW-1185">Reference proteome</keyword>
<dbReference type="AlphaFoldDB" id="A0A918GCG2"/>